<dbReference type="PANTHER" id="PTHR30008:SF0">
    <property type="entry name" value="EXODEOXYRIBONUCLEASE 7 LARGE SUBUNIT"/>
    <property type="match status" value="1"/>
</dbReference>
<dbReference type="GO" id="GO:0003676">
    <property type="term" value="F:nucleic acid binding"/>
    <property type="evidence" value="ECO:0007669"/>
    <property type="project" value="InterPro"/>
</dbReference>
<sequence length="489" mass="53763">MDEDTMEIRRYIELADLQNIIRDRIGVIDQWVRVEIASHSEVRGHHYLDLIQKSSSGDDVAKARGIIWKSNAGIISSFRAAAGQDLVPGISVVVRIAVQYTARYGLSLIIQDIDASYSIGQRELQKQETIRRLTESGLMDRQKSLQLPFLPSSIAVISSKDAAGYGDFMKQLDGNPYGFRFNITLFQSLMQGDGCPYSIVASLDMICRSGDYDLILILRGGGAESDLFCYDDYGLCKAVADCPVPVLTAVGHERDYHIADMVANSHFKTPTALAAFIVDWTEEVEAEMLDCAASVRDAVNDRLVAEDRFIGQLLHDIRYSLSDKVNASETYLNNMFASLRGQMALKVMDSVSLIDGMLTGIVRYSGMAAENADRAVRESLVRIMSGAASVVSSAESEVNRCLTNILFALNATVNMLESKVALAESSITASDPRSILRQGYVLAMDRDGTVLKNVHSKSVGDDFALKFADGMWSCRVTGVKEDPLTIIEK</sequence>
<dbReference type="Proteomes" id="UP000823757">
    <property type="component" value="Unassembled WGS sequence"/>
</dbReference>
<dbReference type="CDD" id="cd04489">
    <property type="entry name" value="ExoVII_LU_OBF"/>
    <property type="match status" value="1"/>
</dbReference>
<reference evidence="7" key="2">
    <citation type="journal article" date="2021" name="PeerJ">
        <title>Extensive microbial diversity within the chicken gut microbiome revealed by metagenomics and culture.</title>
        <authorList>
            <person name="Gilroy R."/>
            <person name="Ravi A."/>
            <person name="Getino M."/>
            <person name="Pursley I."/>
            <person name="Horton D.L."/>
            <person name="Alikhan N.F."/>
            <person name="Baker D."/>
            <person name="Gharbi K."/>
            <person name="Hall N."/>
            <person name="Watson M."/>
            <person name="Adriaenssens E.M."/>
            <person name="Foster-Nyarko E."/>
            <person name="Jarju S."/>
            <person name="Secka A."/>
            <person name="Antonio M."/>
            <person name="Oren A."/>
            <person name="Chaudhuri R.R."/>
            <person name="La Ragione R."/>
            <person name="Hildebrand F."/>
            <person name="Pallen M.J."/>
        </authorList>
    </citation>
    <scope>NUCLEOTIDE SEQUENCE</scope>
    <source>
        <strain evidence="7">B1-13419</strain>
    </source>
</reference>
<dbReference type="InterPro" id="IPR025824">
    <property type="entry name" value="OB-fold_nuc-bd_dom"/>
</dbReference>
<keyword evidence="4 5" id="KW-0269">Exonuclease</keyword>
<evidence type="ECO:0000256" key="4">
    <source>
        <dbReference type="ARBA" id="ARBA00022839"/>
    </source>
</evidence>
<keyword evidence="1" id="KW-0963">Cytoplasm</keyword>
<keyword evidence="3 5" id="KW-0378">Hydrolase</keyword>
<evidence type="ECO:0000256" key="1">
    <source>
        <dbReference type="ARBA" id="ARBA00022490"/>
    </source>
</evidence>
<protein>
    <recommendedName>
        <fullName evidence="5">Exodeoxyribonuclease 7 large subunit</fullName>
        <ecNumber evidence="5">3.1.11.6</ecNumber>
    </recommendedName>
</protein>
<evidence type="ECO:0000259" key="6">
    <source>
        <dbReference type="Pfam" id="PF02601"/>
    </source>
</evidence>
<evidence type="ECO:0000256" key="5">
    <source>
        <dbReference type="RuleBase" id="RU004355"/>
    </source>
</evidence>
<dbReference type="EC" id="3.1.11.6" evidence="5"/>
<organism evidence="7 8">
    <name type="scientific">Candidatus Cryptobacteroides faecigallinarum</name>
    <dbReference type="NCBI Taxonomy" id="2840763"/>
    <lineage>
        <taxon>Bacteria</taxon>
        <taxon>Pseudomonadati</taxon>
        <taxon>Bacteroidota</taxon>
        <taxon>Bacteroidia</taxon>
        <taxon>Bacteroidales</taxon>
        <taxon>Candidatus Cryptobacteroides</taxon>
    </lineage>
</organism>
<dbReference type="PANTHER" id="PTHR30008">
    <property type="entry name" value="EXODEOXYRIBONUCLEASE 7 LARGE SUBUNIT"/>
    <property type="match status" value="1"/>
</dbReference>
<dbReference type="Pfam" id="PF02601">
    <property type="entry name" value="Exonuc_VII_L"/>
    <property type="match status" value="1"/>
</dbReference>
<comment type="catalytic activity">
    <reaction evidence="5">
        <text>Exonucleolytic cleavage in either 5'- to 3'- or 3'- to 5'-direction to yield nucleoside 5'-phosphates.</text>
        <dbReference type="EC" id="3.1.11.6"/>
    </reaction>
</comment>
<evidence type="ECO:0000256" key="3">
    <source>
        <dbReference type="ARBA" id="ARBA00022801"/>
    </source>
</evidence>
<dbReference type="EMBL" id="JADIMD010000089">
    <property type="protein sequence ID" value="MBO8474785.1"/>
    <property type="molecule type" value="Genomic_DNA"/>
</dbReference>
<dbReference type="InterPro" id="IPR020579">
    <property type="entry name" value="Exonuc_VII_lsu_C"/>
</dbReference>
<name>A0A9D9NIN8_9BACT</name>
<proteinExistence type="inferred from homology"/>
<keyword evidence="2 5" id="KW-0540">Nuclease</keyword>
<dbReference type="GO" id="GO:0006308">
    <property type="term" value="P:DNA catabolic process"/>
    <property type="evidence" value="ECO:0007669"/>
    <property type="project" value="UniProtKB-UniRule"/>
</dbReference>
<evidence type="ECO:0000313" key="8">
    <source>
        <dbReference type="Proteomes" id="UP000823757"/>
    </source>
</evidence>
<dbReference type="InterPro" id="IPR003753">
    <property type="entry name" value="Exonuc_VII_L"/>
</dbReference>
<evidence type="ECO:0000256" key="2">
    <source>
        <dbReference type="ARBA" id="ARBA00022722"/>
    </source>
</evidence>
<dbReference type="AlphaFoldDB" id="A0A9D9NIN8"/>
<comment type="similarity">
    <text evidence="5">Belongs to the XseA family.</text>
</comment>
<evidence type="ECO:0000313" key="7">
    <source>
        <dbReference type="EMBL" id="MBO8474785.1"/>
    </source>
</evidence>
<gene>
    <name evidence="7" type="primary">xseA</name>
    <name evidence="7" type="ORF">IAB91_05800</name>
</gene>
<comment type="caution">
    <text evidence="7">The sequence shown here is derived from an EMBL/GenBank/DDBJ whole genome shotgun (WGS) entry which is preliminary data.</text>
</comment>
<comment type="subcellular location">
    <subcellularLocation>
        <location evidence="5">Cytoplasm</location>
    </subcellularLocation>
</comment>
<dbReference type="NCBIfam" id="TIGR00237">
    <property type="entry name" value="xseA"/>
    <property type="match status" value="1"/>
</dbReference>
<reference evidence="7" key="1">
    <citation type="submission" date="2020-10" db="EMBL/GenBank/DDBJ databases">
        <authorList>
            <person name="Gilroy R."/>
        </authorList>
    </citation>
    <scope>NUCLEOTIDE SEQUENCE</scope>
    <source>
        <strain evidence="7">B1-13419</strain>
    </source>
</reference>
<feature type="domain" description="Exonuclease VII large subunit C-terminal" evidence="6">
    <location>
        <begin position="138"/>
        <end position="474"/>
    </location>
</feature>
<dbReference type="GO" id="GO:0008855">
    <property type="term" value="F:exodeoxyribonuclease VII activity"/>
    <property type="evidence" value="ECO:0007669"/>
    <property type="project" value="UniProtKB-UniRule"/>
</dbReference>
<dbReference type="GO" id="GO:0009318">
    <property type="term" value="C:exodeoxyribonuclease VII complex"/>
    <property type="evidence" value="ECO:0007669"/>
    <property type="project" value="UniProtKB-UniRule"/>
</dbReference>
<dbReference type="GO" id="GO:0005737">
    <property type="term" value="C:cytoplasm"/>
    <property type="evidence" value="ECO:0007669"/>
    <property type="project" value="UniProtKB-SubCell"/>
</dbReference>
<accession>A0A9D9NIN8</accession>